<dbReference type="AlphaFoldDB" id="A0AAV3P0U7"/>
<gene>
    <name evidence="1" type="ORF">LIER_05437</name>
</gene>
<accession>A0AAV3P0U7</accession>
<reference evidence="1 2" key="1">
    <citation type="submission" date="2024-01" db="EMBL/GenBank/DDBJ databases">
        <title>The complete chloroplast genome sequence of Lithospermum erythrorhizon: insights into the phylogenetic relationship among Boraginaceae species and the maternal lineages of purple gromwells.</title>
        <authorList>
            <person name="Okada T."/>
            <person name="Watanabe K."/>
        </authorList>
    </citation>
    <scope>NUCLEOTIDE SEQUENCE [LARGE SCALE GENOMIC DNA]</scope>
</reference>
<evidence type="ECO:0000313" key="2">
    <source>
        <dbReference type="Proteomes" id="UP001454036"/>
    </source>
</evidence>
<keyword evidence="2" id="KW-1185">Reference proteome</keyword>
<organism evidence="1 2">
    <name type="scientific">Lithospermum erythrorhizon</name>
    <name type="common">Purple gromwell</name>
    <name type="synonym">Lithospermum officinale var. erythrorhizon</name>
    <dbReference type="NCBI Taxonomy" id="34254"/>
    <lineage>
        <taxon>Eukaryota</taxon>
        <taxon>Viridiplantae</taxon>
        <taxon>Streptophyta</taxon>
        <taxon>Embryophyta</taxon>
        <taxon>Tracheophyta</taxon>
        <taxon>Spermatophyta</taxon>
        <taxon>Magnoliopsida</taxon>
        <taxon>eudicotyledons</taxon>
        <taxon>Gunneridae</taxon>
        <taxon>Pentapetalae</taxon>
        <taxon>asterids</taxon>
        <taxon>lamiids</taxon>
        <taxon>Boraginales</taxon>
        <taxon>Boraginaceae</taxon>
        <taxon>Boraginoideae</taxon>
        <taxon>Lithospermeae</taxon>
        <taxon>Lithospermum</taxon>
    </lineage>
</organism>
<protein>
    <recommendedName>
        <fullName evidence="3">Reverse transcriptase</fullName>
    </recommendedName>
</protein>
<evidence type="ECO:0000313" key="1">
    <source>
        <dbReference type="EMBL" id="GAA0145185.1"/>
    </source>
</evidence>
<dbReference type="Proteomes" id="UP001454036">
    <property type="component" value="Unassembled WGS sequence"/>
</dbReference>
<comment type="caution">
    <text evidence="1">The sequence shown here is derived from an EMBL/GenBank/DDBJ whole genome shotgun (WGS) entry which is preliminary data.</text>
</comment>
<sequence length="159" mass="17735">MFADDALLLGCATLSEAAKFKSILDTYESWSGQFVNVQKSTLLFSPNVSGTTRTTISEMMGLTEVNSYKKHLGLPTTIGSSKKEVFSTIVDRVKAKVANWKPRLLSTAGKEVFIMSVLQTIPTFTMQCFWLPLQTCNEINTILANFWWGSDTANKKKIH</sequence>
<dbReference type="PANTHER" id="PTHR33116">
    <property type="entry name" value="REVERSE TRANSCRIPTASE ZINC-BINDING DOMAIN-CONTAINING PROTEIN-RELATED-RELATED"/>
    <property type="match status" value="1"/>
</dbReference>
<name>A0AAV3P0U7_LITER</name>
<dbReference type="PANTHER" id="PTHR33116:SF86">
    <property type="entry name" value="REVERSE TRANSCRIPTASE DOMAIN-CONTAINING PROTEIN"/>
    <property type="match status" value="1"/>
</dbReference>
<dbReference type="EMBL" id="BAABME010000746">
    <property type="protein sequence ID" value="GAA0145185.1"/>
    <property type="molecule type" value="Genomic_DNA"/>
</dbReference>
<evidence type="ECO:0008006" key="3">
    <source>
        <dbReference type="Google" id="ProtNLM"/>
    </source>
</evidence>
<proteinExistence type="predicted"/>